<evidence type="ECO:0000313" key="11">
    <source>
        <dbReference type="Proteomes" id="UP000635565"/>
    </source>
</evidence>
<evidence type="ECO:0000256" key="1">
    <source>
        <dbReference type="ARBA" id="ARBA00000085"/>
    </source>
</evidence>
<dbReference type="InterPro" id="IPR036097">
    <property type="entry name" value="HisK_dim/P_sf"/>
</dbReference>
<dbReference type="SUPFAM" id="SSF55874">
    <property type="entry name" value="ATPase domain of HSP90 chaperone/DNA topoisomerase II/histidine kinase"/>
    <property type="match status" value="1"/>
</dbReference>
<gene>
    <name evidence="10" type="ORF">KSZ_60150</name>
</gene>
<dbReference type="CDD" id="cd00130">
    <property type="entry name" value="PAS"/>
    <property type="match status" value="4"/>
</dbReference>
<name>A0ABQ3VQM6_9CHLR</name>
<keyword evidence="3" id="KW-0597">Phosphoprotein</keyword>
<keyword evidence="11" id="KW-1185">Reference proteome</keyword>
<dbReference type="InterPro" id="IPR004358">
    <property type="entry name" value="Sig_transdc_His_kin-like_C"/>
</dbReference>
<feature type="domain" description="PAS" evidence="8">
    <location>
        <begin position="253"/>
        <end position="323"/>
    </location>
</feature>
<feature type="domain" description="PAS" evidence="8">
    <location>
        <begin position="14"/>
        <end position="60"/>
    </location>
</feature>
<protein>
    <recommendedName>
        <fullName evidence="2">histidine kinase</fullName>
        <ecNumber evidence="2">2.7.13.3</ecNumber>
    </recommendedName>
</protein>
<dbReference type="CDD" id="cd00075">
    <property type="entry name" value="HATPase"/>
    <property type="match status" value="1"/>
</dbReference>
<dbReference type="InterPro" id="IPR001610">
    <property type="entry name" value="PAC"/>
</dbReference>
<dbReference type="SUPFAM" id="SSF47384">
    <property type="entry name" value="Homodimeric domain of signal transducing histidine kinase"/>
    <property type="match status" value="1"/>
</dbReference>
<dbReference type="InterPro" id="IPR000700">
    <property type="entry name" value="PAS-assoc_C"/>
</dbReference>
<proteinExistence type="predicted"/>
<dbReference type="SMART" id="SM00388">
    <property type="entry name" value="HisKA"/>
    <property type="match status" value="1"/>
</dbReference>
<evidence type="ECO:0000259" key="7">
    <source>
        <dbReference type="PROSITE" id="PS50109"/>
    </source>
</evidence>
<dbReference type="InterPro" id="IPR036890">
    <property type="entry name" value="HATPase_C_sf"/>
</dbReference>
<dbReference type="Pfam" id="PF00512">
    <property type="entry name" value="HisKA"/>
    <property type="match status" value="1"/>
</dbReference>
<evidence type="ECO:0000259" key="8">
    <source>
        <dbReference type="PROSITE" id="PS50112"/>
    </source>
</evidence>
<sequence length="727" mass="81991">MAHIKQIERVDCLSHETLINILGTLPGALFVIDNAGTIVYANARAQAIIGAPPEELYGNTFWRCAPHLVSNSLYQAVQKTKKTREPTEVKYVSSSNNIWLHASLSPTDEGLALFFHEYLEPPHLQRALSWNEQMYRDLLESFSDGVTILSPDGIVLDINQRPLADAHLRREDVVGKPFTDLPAWSYDPAVQQRLRAAIARASRGETVRFEARIHPRTDLYLDIVLTITSHRDASQQVEYLICAGGDITEHKHIEDELRTLVDAIPQFVWITGPDGKVIYNNQRLIAYLAMTLEQVEGDGWLAGVHPDDQLRVRQTWQTSIQMGVPYEVEQRLQDGTSGAYRWFLARGLPVRDETGQIVKWFGTCTDIEDQKRIEEALRQSQEQVRALMDSSIIGIAIAEGEEIVEANDTYLRMTGYSQEDLSHRRINGVRLTPPEYFDITRQAHQELAIHQFMTPYEKEYLCKDGSRLPVLTGGVNFSFNPARSIYFVLDNSARKALEQRKDDFINMASHELRMPLTSVKMQTQLVRRRLARQGLHEAAADLLRVEEPVKQLERLTAELLDVSKIQAGKLEYVQEQVDLDALLREIADTMQQINPSHAIVVRGAVQASLLGDRDRLGQVFTNLISNAIKYSPHAATVEIDLSASPETATIRVRDYGLGIPRELRDKIFERFYRVAGLKQKAIPGLGIGLYIVAEIVKRHGGTIMVDSAVGKGSTFTVTFPLTRDILV</sequence>
<dbReference type="PANTHER" id="PTHR43304">
    <property type="entry name" value="PHYTOCHROME-LIKE PROTEIN CPH1"/>
    <property type="match status" value="1"/>
</dbReference>
<dbReference type="InterPro" id="IPR000014">
    <property type="entry name" value="PAS"/>
</dbReference>
<dbReference type="PRINTS" id="PR00344">
    <property type="entry name" value="BCTRLSENSOR"/>
</dbReference>
<dbReference type="CDD" id="cd00082">
    <property type="entry name" value="HisKA"/>
    <property type="match status" value="1"/>
</dbReference>
<dbReference type="Pfam" id="PF08448">
    <property type="entry name" value="PAS_4"/>
    <property type="match status" value="2"/>
</dbReference>
<keyword evidence="6" id="KW-0902">Two-component regulatory system</keyword>
<dbReference type="Pfam" id="PF02518">
    <property type="entry name" value="HATPase_c"/>
    <property type="match status" value="1"/>
</dbReference>
<dbReference type="SUPFAM" id="SSF55785">
    <property type="entry name" value="PYP-like sensor domain (PAS domain)"/>
    <property type="match status" value="4"/>
</dbReference>
<evidence type="ECO:0000256" key="5">
    <source>
        <dbReference type="ARBA" id="ARBA00022777"/>
    </source>
</evidence>
<dbReference type="InterPro" id="IPR013656">
    <property type="entry name" value="PAS_4"/>
</dbReference>
<comment type="caution">
    <text evidence="10">The sequence shown here is derived from an EMBL/GenBank/DDBJ whole genome shotgun (WGS) entry which is preliminary data.</text>
</comment>
<evidence type="ECO:0000313" key="10">
    <source>
        <dbReference type="EMBL" id="GHO88009.1"/>
    </source>
</evidence>
<keyword evidence="5" id="KW-0418">Kinase</keyword>
<dbReference type="Proteomes" id="UP000635565">
    <property type="component" value="Unassembled WGS sequence"/>
</dbReference>
<dbReference type="InterPro" id="IPR013655">
    <property type="entry name" value="PAS_fold_3"/>
</dbReference>
<dbReference type="Gene3D" id="3.30.565.10">
    <property type="entry name" value="Histidine kinase-like ATPase, C-terminal domain"/>
    <property type="match status" value="1"/>
</dbReference>
<dbReference type="Pfam" id="PF08447">
    <property type="entry name" value="PAS_3"/>
    <property type="match status" value="1"/>
</dbReference>
<dbReference type="Gene3D" id="3.30.450.20">
    <property type="entry name" value="PAS domain"/>
    <property type="match status" value="4"/>
</dbReference>
<evidence type="ECO:0000256" key="4">
    <source>
        <dbReference type="ARBA" id="ARBA00022679"/>
    </source>
</evidence>
<feature type="domain" description="PAS" evidence="8">
    <location>
        <begin position="131"/>
        <end position="201"/>
    </location>
</feature>
<dbReference type="Pfam" id="PF13188">
    <property type="entry name" value="PAS_8"/>
    <property type="match status" value="1"/>
</dbReference>
<keyword evidence="4" id="KW-0808">Transferase</keyword>
<dbReference type="PROSITE" id="PS50113">
    <property type="entry name" value="PAC"/>
    <property type="match status" value="2"/>
</dbReference>
<evidence type="ECO:0000256" key="3">
    <source>
        <dbReference type="ARBA" id="ARBA00022553"/>
    </source>
</evidence>
<feature type="domain" description="PAC" evidence="9">
    <location>
        <begin position="207"/>
        <end position="259"/>
    </location>
</feature>
<dbReference type="NCBIfam" id="TIGR00229">
    <property type="entry name" value="sensory_box"/>
    <property type="match status" value="4"/>
</dbReference>
<dbReference type="InterPro" id="IPR003594">
    <property type="entry name" value="HATPase_dom"/>
</dbReference>
<accession>A0ABQ3VQM6</accession>
<feature type="domain" description="Histidine kinase" evidence="7">
    <location>
        <begin position="507"/>
        <end position="723"/>
    </location>
</feature>
<dbReference type="EMBL" id="BNJJ01000021">
    <property type="protein sequence ID" value="GHO88009.1"/>
    <property type="molecule type" value="Genomic_DNA"/>
</dbReference>
<comment type="catalytic activity">
    <reaction evidence="1">
        <text>ATP + protein L-histidine = ADP + protein N-phospho-L-histidine.</text>
        <dbReference type="EC" id="2.7.13.3"/>
    </reaction>
</comment>
<evidence type="ECO:0000259" key="9">
    <source>
        <dbReference type="PROSITE" id="PS50113"/>
    </source>
</evidence>
<evidence type="ECO:0000256" key="6">
    <source>
        <dbReference type="ARBA" id="ARBA00023012"/>
    </source>
</evidence>
<organism evidence="10 11">
    <name type="scientific">Dictyobacter formicarum</name>
    <dbReference type="NCBI Taxonomy" id="2778368"/>
    <lineage>
        <taxon>Bacteria</taxon>
        <taxon>Bacillati</taxon>
        <taxon>Chloroflexota</taxon>
        <taxon>Ktedonobacteria</taxon>
        <taxon>Ktedonobacterales</taxon>
        <taxon>Dictyobacteraceae</taxon>
        <taxon>Dictyobacter</taxon>
    </lineage>
</organism>
<evidence type="ECO:0000256" key="2">
    <source>
        <dbReference type="ARBA" id="ARBA00012438"/>
    </source>
</evidence>
<dbReference type="PROSITE" id="PS50109">
    <property type="entry name" value="HIS_KIN"/>
    <property type="match status" value="1"/>
</dbReference>
<dbReference type="Gene3D" id="1.10.287.130">
    <property type="match status" value="1"/>
</dbReference>
<reference evidence="10 11" key="1">
    <citation type="journal article" date="2021" name="Int. J. Syst. Evol. Microbiol.">
        <title>Reticulibacter mediterranei gen. nov., sp. nov., within the new family Reticulibacteraceae fam. nov., and Ktedonospora formicarum gen. nov., sp. nov., Ktedonobacter robiniae sp. nov., Dictyobacter formicarum sp. nov. and Dictyobacter arantiisoli sp. nov., belonging to the class Ktedonobacteria.</title>
        <authorList>
            <person name="Yabe S."/>
            <person name="Zheng Y."/>
            <person name="Wang C.M."/>
            <person name="Sakai Y."/>
            <person name="Abe K."/>
            <person name="Yokota A."/>
            <person name="Donadio S."/>
            <person name="Cavaletti L."/>
            <person name="Monciardini P."/>
        </authorList>
    </citation>
    <scope>NUCLEOTIDE SEQUENCE [LARGE SCALE GENOMIC DNA]</scope>
    <source>
        <strain evidence="10 11">SOSP1-9</strain>
    </source>
</reference>
<feature type="domain" description="PAC" evidence="9">
    <location>
        <begin position="326"/>
        <end position="379"/>
    </location>
</feature>
<dbReference type="PANTHER" id="PTHR43304:SF1">
    <property type="entry name" value="PAC DOMAIN-CONTAINING PROTEIN"/>
    <property type="match status" value="1"/>
</dbReference>
<dbReference type="RefSeq" id="WP_201365536.1">
    <property type="nucleotide sequence ID" value="NZ_BNJJ01000021.1"/>
</dbReference>
<dbReference type="InterPro" id="IPR035965">
    <property type="entry name" value="PAS-like_dom_sf"/>
</dbReference>
<dbReference type="PROSITE" id="PS50112">
    <property type="entry name" value="PAS"/>
    <property type="match status" value="3"/>
</dbReference>
<dbReference type="SMART" id="SM00387">
    <property type="entry name" value="HATPase_c"/>
    <property type="match status" value="1"/>
</dbReference>
<dbReference type="SMART" id="SM00091">
    <property type="entry name" value="PAS"/>
    <property type="match status" value="4"/>
</dbReference>
<dbReference type="EC" id="2.7.13.3" evidence="2"/>
<dbReference type="InterPro" id="IPR003661">
    <property type="entry name" value="HisK_dim/P_dom"/>
</dbReference>
<dbReference type="SMART" id="SM00086">
    <property type="entry name" value="PAC"/>
    <property type="match status" value="3"/>
</dbReference>
<dbReference type="InterPro" id="IPR005467">
    <property type="entry name" value="His_kinase_dom"/>
</dbReference>
<dbReference type="InterPro" id="IPR052162">
    <property type="entry name" value="Sensor_kinase/Photoreceptor"/>
</dbReference>